<feature type="domain" description="Creatinase N-terminal" evidence="8">
    <location>
        <begin position="53"/>
        <end position="174"/>
    </location>
</feature>
<dbReference type="STRING" id="139723.A0A182M9W8"/>
<keyword evidence="5" id="KW-0464">Manganese</keyword>
<dbReference type="PANTHER" id="PTHR43763:SF20">
    <property type="entry name" value="XAA-PRO AMINOPEPTIDASE APEPP"/>
    <property type="match status" value="1"/>
</dbReference>
<dbReference type="Pfam" id="PF16189">
    <property type="entry name" value="Creatinase_N_2"/>
    <property type="match status" value="1"/>
</dbReference>
<evidence type="ECO:0000256" key="2">
    <source>
        <dbReference type="ARBA" id="ARBA00008766"/>
    </source>
</evidence>
<dbReference type="SUPFAM" id="SSF55920">
    <property type="entry name" value="Creatinase/aminopeptidase"/>
    <property type="match status" value="1"/>
</dbReference>
<dbReference type="Gene3D" id="3.90.230.10">
    <property type="entry name" value="Creatinase/methionine aminopeptidase superfamily"/>
    <property type="match status" value="1"/>
</dbReference>
<name>A0A182M9W8_9DIPT</name>
<keyword evidence="11" id="KW-1185">Reference proteome</keyword>
<dbReference type="PANTHER" id="PTHR43763">
    <property type="entry name" value="XAA-PRO AMINOPEPTIDASE 1"/>
    <property type="match status" value="1"/>
</dbReference>
<dbReference type="AlphaFoldDB" id="A0A182M9W8"/>
<evidence type="ECO:0000313" key="11">
    <source>
        <dbReference type="Proteomes" id="UP000075883"/>
    </source>
</evidence>
<evidence type="ECO:0000313" key="10">
    <source>
        <dbReference type="EnsemblMetazoa" id="ACUA013074-PA"/>
    </source>
</evidence>
<protein>
    <recommendedName>
        <fullName evidence="12">Xaa-Pro aminopeptidase</fullName>
    </recommendedName>
</protein>
<dbReference type="EMBL" id="AXCM01002320">
    <property type="status" value="NOT_ANNOTATED_CDS"/>
    <property type="molecule type" value="Genomic_DNA"/>
</dbReference>
<proteinExistence type="inferred from homology"/>
<evidence type="ECO:0000256" key="1">
    <source>
        <dbReference type="ARBA" id="ARBA00001936"/>
    </source>
</evidence>
<dbReference type="VEuPathDB" id="VectorBase:ACUA013074"/>
<dbReference type="InterPro" id="IPR050422">
    <property type="entry name" value="X-Pro_aminopeptidase_P"/>
</dbReference>
<dbReference type="Gene3D" id="3.40.350.10">
    <property type="entry name" value="Creatinase/prolidase N-terminal domain"/>
    <property type="match status" value="2"/>
</dbReference>
<dbReference type="InterPro" id="IPR033740">
    <property type="entry name" value="Pept_M24B"/>
</dbReference>
<organism evidence="10 11">
    <name type="scientific">Anopheles culicifacies</name>
    <dbReference type="NCBI Taxonomy" id="139723"/>
    <lineage>
        <taxon>Eukaryota</taxon>
        <taxon>Metazoa</taxon>
        <taxon>Ecdysozoa</taxon>
        <taxon>Arthropoda</taxon>
        <taxon>Hexapoda</taxon>
        <taxon>Insecta</taxon>
        <taxon>Pterygota</taxon>
        <taxon>Neoptera</taxon>
        <taxon>Endopterygota</taxon>
        <taxon>Diptera</taxon>
        <taxon>Nematocera</taxon>
        <taxon>Culicoidea</taxon>
        <taxon>Culicidae</taxon>
        <taxon>Anophelinae</taxon>
        <taxon>Anopheles</taxon>
        <taxon>culicifacies species complex</taxon>
    </lineage>
</organism>
<accession>A0A182M9W8</accession>
<dbReference type="InterPro" id="IPR000994">
    <property type="entry name" value="Pept_M24"/>
</dbReference>
<dbReference type="GO" id="GO:0046872">
    <property type="term" value="F:metal ion binding"/>
    <property type="evidence" value="ECO:0007669"/>
    <property type="project" value="UniProtKB-KW"/>
</dbReference>
<dbReference type="SUPFAM" id="SSF53092">
    <property type="entry name" value="Creatinase/prolidase N-terminal domain"/>
    <property type="match status" value="1"/>
</dbReference>
<comment type="cofactor">
    <cofactor evidence="1">
        <name>Mn(2+)</name>
        <dbReference type="ChEBI" id="CHEBI:29035"/>
    </cofactor>
</comment>
<sequence>MHTSGRIQSARNVSHTMSDCHDRSSVSTMKPTGDVLAALRKLMKNLPNNLGTINAYIIPSNDAHQSEYLAARDERRAFVSGFDGSAGTAVVTEREALLWTDGRYYQQATKQLDTNWTLMRDGQPTTPSIDAWLAKALQPGSRVGVDANLITAAAWTPLQTSLKTAGCTLLPVTPNLVDLLWTDQPAVPHNPLLPLATSFTGATVAEKLATVREKLTDKRASVLVVSALDEIAWLLNLRGSDIDYNPVFFSYVIVTLDVLYLFIDPAQMQPSVEEHFRTNGVTVEVRGYGEIHAVLKQLAESTPPPAGGGPLVWISSGSSYALVALVPEERRLHDITPINLMKAVKNETEANGMRECHVRDGVALCQYFAWLERCMRDGTAVDEISGAARLEELRSRQAHYKGLSFTTISASGPNGSIIHYHPLPETNRPITAQELYLCDSGAQYLDGTTDVTRTMHFGQPTDEEKRAFTHVLKGQIALGTAIFPRKVKGQFLDTIARKALWDIGLDYGHGTGHGIGHFLNVHEGPMGIGIRLMPNDPGLEENMFLSNEPGYYKDGQFGIRIEDIVQVVTANVGTNFDGRGALTFRTITMCPIQTRLIDVTLLTVRERDHLNAYHQTVLDTLGPLLRAANDTETLDWLVRETKPI</sequence>
<reference evidence="10" key="2">
    <citation type="submission" date="2020-05" db="UniProtKB">
        <authorList>
            <consortium name="EnsemblMetazoa"/>
        </authorList>
    </citation>
    <scope>IDENTIFICATION</scope>
    <source>
        <strain evidence="10">A-37</strain>
    </source>
</reference>
<dbReference type="EnsemblMetazoa" id="ACUA013074-RA">
    <property type="protein sequence ID" value="ACUA013074-PA"/>
    <property type="gene ID" value="ACUA013074"/>
</dbReference>
<feature type="region of interest" description="Disordered" evidence="6">
    <location>
        <begin position="1"/>
        <end position="27"/>
    </location>
</feature>
<dbReference type="Proteomes" id="UP000075883">
    <property type="component" value="Unassembled WGS sequence"/>
</dbReference>
<dbReference type="InterPro" id="IPR000587">
    <property type="entry name" value="Creatinase_N"/>
</dbReference>
<evidence type="ECO:0000256" key="5">
    <source>
        <dbReference type="ARBA" id="ARBA00023211"/>
    </source>
</evidence>
<dbReference type="FunFam" id="3.40.350.10:FF:000001">
    <property type="entry name" value="Putative xaa-Pro aminopeptidase 1"/>
    <property type="match status" value="1"/>
</dbReference>
<dbReference type="InterPro" id="IPR029149">
    <property type="entry name" value="Creatin/AminoP/Spt16_N"/>
</dbReference>
<evidence type="ECO:0000256" key="6">
    <source>
        <dbReference type="SAM" id="MobiDB-lite"/>
    </source>
</evidence>
<evidence type="ECO:0000256" key="4">
    <source>
        <dbReference type="ARBA" id="ARBA00022801"/>
    </source>
</evidence>
<feature type="domain" description="Peptidase M24" evidence="7">
    <location>
        <begin position="352"/>
        <end position="567"/>
    </location>
</feature>
<keyword evidence="3" id="KW-0479">Metal-binding</keyword>
<dbReference type="Pfam" id="PF00557">
    <property type="entry name" value="Peptidase_M24"/>
    <property type="match status" value="1"/>
</dbReference>
<feature type="domain" description="Peptidase M24 C-terminal" evidence="9">
    <location>
        <begin position="581"/>
        <end position="644"/>
    </location>
</feature>
<dbReference type="GO" id="GO:0005737">
    <property type="term" value="C:cytoplasm"/>
    <property type="evidence" value="ECO:0007669"/>
    <property type="project" value="UniProtKB-ARBA"/>
</dbReference>
<comment type="similarity">
    <text evidence="2">Belongs to the peptidase M24B family.</text>
</comment>
<dbReference type="FunFam" id="3.90.230.10:FF:000007">
    <property type="entry name" value="Xaa-Pro aminopeptidase P"/>
    <property type="match status" value="1"/>
</dbReference>
<evidence type="ECO:0000259" key="9">
    <source>
        <dbReference type="Pfam" id="PF16188"/>
    </source>
</evidence>
<feature type="compositionally biased region" description="Polar residues" evidence="6">
    <location>
        <begin position="1"/>
        <end position="17"/>
    </location>
</feature>
<dbReference type="GO" id="GO:0070006">
    <property type="term" value="F:metalloaminopeptidase activity"/>
    <property type="evidence" value="ECO:0007669"/>
    <property type="project" value="InterPro"/>
</dbReference>
<dbReference type="Pfam" id="PF16188">
    <property type="entry name" value="Peptidase_M24_C"/>
    <property type="match status" value="1"/>
</dbReference>
<evidence type="ECO:0000256" key="3">
    <source>
        <dbReference type="ARBA" id="ARBA00022723"/>
    </source>
</evidence>
<keyword evidence="4" id="KW-0378">Hydrolase</keyword>
<evidence type="ECO:0000259" key="8">
    <source>
        <dbReference type="Pfam" id="PF01321"/>
    </source>
</evidence>
<dbReference type="InterPro" id="IPR032416">
    <property type="entry name" value="Peptidase_M24_C"/>
</dbReference>
<reference evidence="11" key="1">
    <citation type="submission" date="2013-09" db="EMBL/GenBank/DDBJ databases">
        <title>The Genome Sequence of Anopheles culicifacies species A.</title>
        <authorList>
            <consortium name="The Broad Institute Genomics Platform"/>
            <person name="Neafsey D.E."/>
            <person name="Besansky N."/>
            <person name="Howell P."/>
            <person name="Walton C."/>
            <person name="Young S.K."/>
            <person name="Zeng Q."/>
            <person name="Gargeya S."/>
            <person name="Fitzgerald M."/>
            <person name="Haas B."/>
            <person name="Abouelleil A."/>
            <person name="Allen A.W."/>
            <person name="Alvarado L."/>
            <person name="Arachchi H.M."/>
            <person name="Berlin A.M."/>
            <person name="Chapman S.B."/>
            <person name="Gainer-Dewar J."/>
            <person name="Goldberg J."/>
            <person name="Griggs A."/>
            <person name="Gujja S."/>
            <person name="Hansen M."/>
            <person name="Howarth C."/>
            <person name="Imamovic A."/>
            <person name="Ireland A."/>
            <person name="Larimer J."/>
            <person name="McCowan C."/>
            <person name="Murphy C."/>
            <person name="Pearson M."/>
            <person name="Poon T.W."/>
            <person name="Priest M."/>
            <person name="Roberts A."/>
            <person name="Saif S."/>
            <person name="Shea T."/>
            <person name="Sisk P."/>
            <person name="Sykes S."/>
            <person name="Wortman J."/>
            <person name="Nusbaum C."/>
            <person name="Birren B."/>
        </authorList>
    </citation>
    <scope>NUCLEOTIDE SEQUENCE [LARGE SCALE GENOMIC DNA]</scope>
    <source>
        <strain evidence="11">A-37</strain>
    </source>
</reference>
<evidence type="ECO:0008006" key="12">
    <source>
        <dbReference type="Google" id="ProtNLM"/>
    </source>
</evidence>
<dbReference type="CDD" id="cd01085">
    <property type="entry name" value="APP"/>
    <property type="match status" value="1"/>
</dbReference>
<evidence type="ECO:0000259" key="7">
    <source>
        <dbReference type="Pfam" id="PF00557"/>
    </source>
</evidence>
<dbReference type="InterPro" id="IPR036005">
    <property type="entry name" value="Creatinase/aminopeptidase-like"/>
</dbReference>
<dbReference type="Pfam" id="PF01321">
    <property type="entry name" value="Creatinase_N"/>
    <property type="match status" value="1"/>
</dbReference>